<dbReference type="Proteomes" id="UP000061348">
    <property type="component" value="Unassembled WGS sequence"/>
</dbReference>
<evidence type="ECO:0000313" key="1">
    <source>
        <dbReference type="EMBL" id="KWV88416.1"/>
    </source>
</evidence>
<dbReference type="EMBL" id="LCYA01000052">
    <property type="protein sequence ID" value="KWV88416.1"/>
    <property type="molecule type" value="Genomic_DNA"/>
</dbReference>
<gene>
    <name evidence="1" type="ORF">PFLmoz3_01311</name>
</gene>
<accession>A0A109LIX1</accession>
<dbReference type="AlphaFoldDB" id="A0A109LIX1"/>
<dbReference type="PATRIC" id="fig|294.194.peg.1482"/>
<name>A0A109LIX1_PSEFL</name>
<comment type="caution">
    <text evidence="1">The sequence shown here is derived from an EMBL/GenBank/DDBJ whole genome shotgun (WGS) entry which is preliminary data.</text>
</comment>
<evidence type="ECO:0000313" key="2">
    <source>
        <dbReference type="Proteomes" id="UP000061348"/>
    </source>
</evidence>
<organism evidence="1 2">
    <name type="scientific">Pseudomonas fluorescens</name>
    <dbReference type="NCBI Taxonomy" id="294"/>
    <lineage>
        <taxon>Bacteria</taxon>
        <taxon>Pseudomonadati</taxon>
        <taxon>Pseudomonadota</taxon>
        <taxon>Gammaproteobacteria</taxon>
        <taxon>Pseudomonadales</taxon>
        <taxon>Pseudomonadaceae</taxon>
        <taxon>Pseudomonas</taxon>
    </lineage>
</organism>
<sequence length="91" mass="10128">MLAQHALDPLGGDGREAATGEFGEAVEVQQLALGKQHHERANRIFKQHRLDLSGRVQARLFDDFRVGDGELCEQRPNDRRGGQWGCGEGNF</sequence>
<protein>
    <submittedName>
        <fullName evidence="1">Uncharacterized protein</fullName>
    </submittedName>
</protein>
<reference evidence="1 2" key="1">
    <citation type="submission" date="2015-05" db="EMBL/GenBank/DDBJ databases">
        <title>A genomic and transcriptomic approach to investigate the blue pigment phenotype in Pseudomonas fluorescens.</title>
        <authorList>
            <person name="Andreani N.A."/>
            <person name="Cardazzo B."/>
        </authorList>
    </citation>
    <scope>NUCLEOTIDE SEQUENCE [LARGE SCALE GENOMIC DNA]</scope>
    <source>
        <strain evidence="1 2">Ps_22</strain>
    </source>
</reference>
<proteinExistence type="predicted"/>